<sequence>MNIICAPNGIVDIERSGQGITDIVKSGFRDVLLDVSLVCSPNELKNLGKTDIKKNIRKVRVSNNPSELHNSLIPMLDRCSQAQLNTTIAYAPYLERSSKDECYNQLLMQLAEESIKACKSAESQAIIIRPLFSGVKQEDVWLENKNYYLHLARIASDHNVMILLENQCRDLNGHLVRGICSDGKTAAQWIDRLNEEVEEERFGFCMDVGVCNLCGQNMYDFVLSLGNRLKAVILRDCDGHSENALLPFTCVNKAQPITDWLSLIRGLRDTGFDGSLILNFSDTASSFSPILRPELMKLAMSVANYFKWQIEIENLLKKYQSIVLFGAGNMCRNFMKCYGEEYPPLFTCDNNRGIWGTEFCGLEVKSPDSLLELPDNCGVFICNIYYREIEKQLLDMGIQNIEFFNDEYMPSYFFDRLGDK</sequence>
<dbReference type="EMBL" id="MCIA01000001">
    <property type="protein sequence ID" value="RKD35261.1"/>
    <property type="molecule type" value="Genomic_DNA"/>
</dbReference>
<dbReference type="Gene3D" id="3.40.50.720">
    <property type="entry name" value="NAD(P)-binding Rossmann-like Domain"/>
    <property type="match status" value="1"/>
</dbReference>
<dbReference type="InterPro" id="IPR029063">
    <property type="entry name" value="SAM-dependent_MTases_sf"/>
</dbReference>
<dbReference type="OrthoDB" id="2017424at2"/>
<dbReference type="Pfam" id="PF01261">
    <property type="entry name" value="AP_endonuc_2"/>
    <property type="match status" value="1"/>
</dbReference>
<reference evidence="2 3" key="1">
    <citation type="submission" date="2016-08" db="EMBL/GenBank/DDBJ databases">
        <title>A new outlook on sporulation: Clostridium algidixylanolyticum.</title>
        <authorList>
            <person name="Poppleton D.I."/>
            <person name="Gribaldo S."/>
        </authorList>
    </citation>
    <scope>NUCLEOTIDE SEQUENCE [LARGE SCALE GENOMIC DNA]</scope>
    <source>
        <strain evidence="2 3">SPL73</strain>
    </source>
</reference>
<keyword evidence="3" id="KW-1185">Reference proteome</keyword>
<dbReference type="Proteomes" id="UP000284277">
    <property type="component" value="Unassembled WGS sequence"/>
</dbReference>
<organism evidence="2 3">
    <name type="scientific">Lacrimispora algidixylanolytica</name>
    <dbReference type="NCBI Taxonomy" id="94868"/>
    <lineage>
        <taxon>Bacteria</taxon>
        <taxon>Bacillati</taxon>
        <taxon>Bacillota</taxon>
        <taxon>Clostridia</taxon>
        <taxon>Lachnospirales</taxon>
        <taxon>Lachnospiraceae</taxon>
        <taxon>Lacrimispora</taxon>
    </lineage>
</organism>
<evidence type="ECO:0000259" key="1">
    <source>
        <dbReference type="Pfam" id="PF01261"/>
    </source>
</evidence>
<dbReference type="AlphaFoldDB" id="A0A419TCQ2"/>
<dbReference type="InterPro" id="IPR036237">
    <property type="entry name" value="Xyl_isomerase-like_sf"/>
</dbReference>
<evidence type="ECO:0000313" key="2">
    <source>
        <dbReference type="EMBL" id="RKD35261.1"/>
    </source>
</evidence>
<dbReference type="SUPFAM" id="SSF51658">
    <property type="entry name" value="Xylose isomerase-like"/>
    <property type="match status" value="1"/>
</dbReference>
<accession>A0A419TCQ2</accession>
<proteinExistence type="predicted"/>
<dbReference type="RefSeq" id="WP_120195199.1">
    <property type="nucleotide sequence ID" value="NZ_MCIA01000001.1"/>
</dbReference>
<feature type="domain" description="Xylose isomerase-like TIM barrel" evidence="1">
    <location>
        <begin position="89"/>
        <end position="280"/>
    </location>
</feature>
<protein>
    <recommendedName>
        <fullName evidence="1">Xylose isomerase-like TIM barrel domain-containing protein</fullName>
    </recommendedName>
</protein>
<name>A0A419TCQ2_9FIRM</name>
<gene>
    <name evidence="2" type="ORF">BET01_02650</name>
</gene>
<evidence type="ECO:0000313" key="3">
    <source>
        <dbReference type="Proteomes" id="UP000284277"/>
    </source>
</evidence>
<dbReference type="Gene3D" id="3.20.20.150">
    <property type="entry name" value="Divalent-metal-dependent TIM barrel enzymes"/>
    <property type="match status" value="1"/>
</dbReference>
<comment type="caution">
    <text evidence="2">The sequence shown here is derived from an EMBL/GenBank/DDBJ whole genome shotgun (WGS) entry which is preliminary data.</text>
</comment>
<dbReference type="InterPro" id="IPR013022">
    <property type="entry name" value="Xyl_isomerase-like_TIM-brl"/>
</dbReference>
<dbReference type="SUPFAM" id="SSF53335">
    <property type="entry name" value="S-adenosyl-L-methionine-dependent methyltransferases"/>
    <property type="match status" value="1"/>
</dbReference>